<dbReference type="PANTHER" id="PTHR35011:SF2">
    <property type="entry name" value="2,3-DIKETO-L-GULONATE TRAP TRANSPORTER SMALL PERMEASE PROTEIN YIAM"/>
    <property type="match status" value="1"/>
</dbReference>
<keyword evidence="3" id="KW-1003">Cell membrane</keyword>
<evidence type="ECO:0000256" key="3">
    <source>
        <dbReference type="ARBA" id="ARBA00022475"/>
    </source>
</evidence>
<feature type="transmembrane region" description="Helical" evidence="9">
    <location>
        <begin position="99"/>
        <end position="120"/>
    </location>
</feature>
<keyword evidence="2 9" id="KW-0813">Transport</keyword>
<keyword evidence="12" id="KW-1185">Reference proteome</keyword>
<feature type="transmembrane region" description="Helical" evidence="9">
    <location>
        <begin position="56"/>
        <end position="78"/>
    </location>
</feature>
<dbReference type="InterPro" id="IPR055348">
    <property type="entry name" value="DctQ"/>
</dbReference>
<evidence type="ECO:0000259" key="10">
    <source>
        <dbReference type="Pfam" id="PF04290"/>
    </source>
</evidence>
<dbReference type="Pfam" id="PF04290">
    <property type="entry name" value="DctQ"/>
    <property type="match status" value="1"/>
</dbReference>
<evidence type="ECO:0000256" key="7">
    <source>
        <dbReference type="ARBA" id="ARBA00023136"/>
    </source>
</evidence>
<dbReference type="GO" id="GO:0015740">
    <property type="term" value="P:C4-dicarboxylate transport"/>
    <property type="evidence" value="ECO:0007669"/>
    <property type="project" value="TreeGrafter"/>
</dbReference>
<keyword evidence="7 9" id="KW-0472">Membrane</keyword>
<organism evidence="11 12">
    <name type="scientific">Pseudooceanicola batsensis (strain ATCC BAA-863 / DSM 15984 / KCTC 12145 / HTCC2597)</name>
    <name type="common">Oceanicola batsensis</name>
    <dbReference type="NCBI Taxonomy" id="252305"/>
    <lineage>
        <taxon>Bacteria</taxon>
        <taxon>Pseudomonadati</taxon>
        <taxon>Pseudomonadota</taxon>
        <taxon>Alphaproteobacteria</taxon>
        <taxon>Rhodobacterales</taxon>
        <taxon>Paracoccaceae</taxon>
        <taxon>Pseudooceanicola</taxon>
    </lineage>
</organism>
<dbReference type="eggNOG" id="COG3090">
    <property type="taxonomic scope" value="Bacteria"/>
</dbReference>
<evidence type="ECO:0000313" key="11">
    <source>
        <dbReference type="EMBL" id="EAQ01439.1"/>
    </source>
</evidence>
<dbReference type="PANTHER" id="PTHR35011">
    <property type="entry name" value="2,3-DIKETO-L-GULONATE TRAP TRANSPORTER SMALL PERMEASE PROTEIN YIAM"/>
    <property type="match status" value="1"/>
</dbReference>
<comment type="subcellular location">
    <subcellularLocation>
        <location evidence="1 9">Cell inner membrane</location>
        <topology evidence="1 9">Multi-pass membrane protein</topology>
    </subcellularLocation>
</comment>
<accession>A3U2Q9</accession>
<comment type="subunit">
    <text evidence="9">The complex comprises the extracytoplasmic solute receptor protein and the two transmembrane proteins.</text>
</comment>
<evidence type="ECO:0000256" key="9">
    <source>
        <dbReference type="RuleBase" id="RU369079"/>
    </source>
</evidence>
<feature type="transmembrane region" description="Helical" evidence="9">
    <location>
        <begin position="181"/>
        <end position="206"/>
    </location>
</feature>
<dbReference type="AlphaFoldDB" id="A3U2Q9"/>
<evidence type="ECO:0000256" key="6">
    <source>
        <dbReference type="ARBA" id="ARBA00022989"/>
    </source>
</evidence>
<dbReference type="GO" id="GO:0005886">
    <property type="term" value="C:plasma membrane"/>
    <property type="evidence" value="ECO:0007669"/>
    <property type="project" value="UniProtKB-SubCell"/>
</dbReference>
<dbReference type="STRING" id="252305.OB2597_01082"/>
<evidence type="ECO:0000256" key="4">
    <source>
        <dbReference type="ARBA" id="ARBA00022519"/>
    </source>
</evidence>
<feature type="non-terminal residue" evidence="11">
    <location>
        <position position="1"/>
    </location>
</feature>
<comment type="similarity">
    <text evidence="8 9">Belongs to the TRAP transporter small permease family.</text>
</comment>
<evidence type="ECO:0000256" key="8">
    <source>
        <dbReference type="ARBA" id="ARBA00038436"/>
    </source>
</evidence>
<name>A3U2Q9_PSEBH</name>
<dbReference type="HOGENOM" id="CLU_086356_3_2_5"/>
<feature type="domain" description="Tripartite ATP-independent periplasmic transporters DctQ component" evidence="10">
    <location>
        <begin position="36"/>
        <end position="124"/>
    </location>
</feature>
<keyword evidence="4 9" id="KW-0997">Cell inner membrane</keyword>
<feature type="transmembrane region" description="Helical" evidence="9">
    <location>
        <begin position="28"/>
        <end position="50"/>
    </location>
</feature>
<dbReference type="EMBL" id="AAMO01000013">
    <property type="protein sequence ID" value="EAQ01439.1"/>
    <property type="molecule type" value="Genomic_DNA"/>
</dbReference>
<sequence length="233" mass="26289">PATVREGEGTEMQSAPSESLVDRLEETAIAAILGLMTLITFANVVARYVFNSNILWALEMTVFLFAWLALLGACYAVKKGAHLGVDAIIDIVPPAPRRVLALISITVCIVFSLLLLKGAWDYWANFANLPQTEGRWFPLGFQESFRPKAWYEVNDIPMPEILRWIEPLMNDGDEYEKLPRFIPYAILPFTMALLLFRFVMAGIAVWQGRIDRIVASHEVDDDIAEAREQRGED</sequence>
<evidence type="ECO:0000256" key="1">
    <source>
        <dbReference type="ARBA" id="ARBA00004429"/>
    </source>
</evidence>
<gene>
    <name evidence="11" type="ORF">OB2597_01082</name>
</gene>
<proteinExistence type="inferred from homology"/>
<dbReference type="InterPro" id="IPR007387">
    <property type="entry name" value="TRAP_DctQ"/>
</dbReference>
<reference evidence="11 12" key="1">
    <citation type="journal article" date="2010" name="J. Bacteriol.">
        <title>Genome sequences of Oceanicola granulosus HTCC2516(T) and Oceanicola batsensis HTCC2597(TDelta).</title>
        <authorList>
            <person name="Thrash J.C."/>
            <person name="Cho J.C."/>
            <person name="Vergin K.L."/>
            <person name="Giovannoni S.J."/>
        </authorList>
    </citation>
    <scope>NUCLEOTIDE SEQUENCE [LARGE SCALE GENOMIC DNA]</scope>
    <source>
        <strain evidence="12">ATCC BAA-863 / DSM 15984 / KCTC 12145 / HTCC2597</strain>
    </source>
</reference>
<keyword evidence="6 9" id="KW-1133">Transmembrane helix</keyword>
<dbReference type="GO" id="GO:0022857">
    <property type="term" value="F:transmembrane transporter activity"/>
    <property type="evidence" value="ECO:0007669"/>
    <property type="project" value="UniProtKB-UniRule"/>
</dbReference>
<comment type="caution">
    <text evidence="11">The sequence shown here is derived from an EMBL/GenBank/DDBJ whole genome shotgun (WGS) entry which is preliminary data.</text>
</comment>
<dbReference type="Proteomes" id="UP000004318">
    <property type="component" value="Unassembled WGS sequence"/>
</dbReference>
<evidence type="ECO:0000256" key="2">
    <source>
        <dbReference type="ARBA" id="ARBA00022448"/>
    </source>
</evidence>
<protein>
    <recommendedName>
        <fullName evidence="9">TRAP transporter small permease protein</fullName>
    </recommendedName>
</protein>
<evidence type="ECO:0000313" key="12">
    <source>
        <dbReference type="Proteomes" id="UP000004318"/>
    </source>
</evidence>
<keyword evidence="5 9" id="KW-0812">Transmembrane</keyword>
<comment type="function">
    <text evidence="9">Part of the tripartite ATP-independent periplasmic (TRAP) transport system.</text>
</comment>
<evidence type="ECO:0000256" key="5">
    <source>
        <dbReference type="ARBA" id="ARBA00022692"/>
    </source>
</evidence>